<evidence type="ECO:0000256" key="7">
    <source>
        <dbReference type="SAM" id="Phobius"/>
    </source>
</evidence>
<feature type="transmembrane region" description="Helical" evidence="7">
    <location>
        <begin position="325"/>
        <end position="351"/>
    </location>
</feature>
<dbReference type="InterPro" id="IPR018247">
    <property type="entry name" value="EF_Hand_1_Ca_BS"/>
</dbReference>
<name>A0A813BRA5_9DINO</name>
<keyword evidence="4 7" id="KW-1133">Transmembrane helix</keyword>
<dbReference type="PROSITE" id="PS00018">
    <property type="entry name" value="EF_HAND_1"/>
    <property type="match status" value="1"/>
</dbReference>
<accession>A0A813BRA5</accession>
<reference evidence="9" key="1">
    <citation type="submission" date="2021-02" db="EMBL/GenBank/DDBJ databases">
        <authorList>
            <person name="Dougan E. K."/>
            <person name="Rhodes N."/>
            <person name="Thang M."/>
            <person name="Chan C."/>
        </authorList>
    </citation>
    <scope>NUCLEOTIDE SEQUENCE</scope>
</reference>
<dbReference type="Gene3D" id="1.10.287.70">
    <property type="match status" value="1"/>
</dbReference>
<dbReference type="InterPro" id="IPR002048">
    <property type="entry name" value="EF_hand_dom"/>
</dbReference>
<protein>
    <submittedName>
        <fullName evidence="9">Scn11a protein</fullName>
    </submittedName>
</protein>
<feature type="domain" description="EF-hand" evidence="8">
    <location>
        <begin position="514"/>
        <end position="549"/>
    </location>
</feature>
<dbReference type="EMBL" id="CAJNJA010077064">
    <property type="protein sequence ID" value="CAE7919218.1"/>
    <property type="molecule type" value="Genomic_DNA"/>
</dbReference>
<feature type="transmembrane region" description="Helical" evidence="7">
    <location>
        <begin position="192"/>
        <end position="212"/>
    </location>
</feature>
<evidence type="ECO:0000313" key="9">
    <source>
        <dbReference type="EMBL" id="CAE7919218.1"/>
    </source>
</evidence>
<evidence type="ECO:0000259" key="8">
    <source>
        <dbReference type="PROSITE" id="PS50222"/>
    </source>
</evidence>
<keyword evidence="5 7" id="KW-0472">Membrane</keyword>
<proteinExistence type="predicted"/>
<feature type="domain" description="EF-hand" evidence="8">
    <location>
        <begin position="471"/>
        <end position="506"/>
    </location>
</feature>
<dbReference type="InterPro" id="IPR005821">
    <property type="entry name" value="Ion_trans_dom"/>
</dbReference>
<evidence type="ECO:0000256" key="3">
    <source>
        <dbReference type="ARBA" id="ARBA00022837"/>
    </source>
</evidence>
<evidence type="ECO:0000256" key="4">
    <source>
        <dbReference type="ARBA" id="ARBA00022989"/>
    </source>
</evidence>
<organism evidence="9 10">
    <name type="scientific">Symbiodinium necroappetens</name>
    <dbReference type="NCBI Taxonomy" id="1628268"/>
    <lineage>
        <taxon>Eukaryota</taxon>
        <taxon>Sar</taxon>
        <taxon>Alveolata</taxon>
        <taxon>Dinophyceae</taxon>
        <taxon>Suessiales</taxon>
        <taxon>Symbiodiniaceae</taxon>
        <taxon>Symbiodinium</taxon>
    </lineage>
</organism>
<dbReference type="SUPFAM" id="SSF47473">
    <property type="entry name" value="EF-hand"/>
    <property type="match status" value="1"/>
</dbReference>
<evidence type="ECO:0000256" key="2">
    <source>
        <dbReference type="ARBA" id="ARBA00022692"/>
    </source>
</evidence>
<dbReference type="SMART" id="SM00054">
    <property type="entry name" value="EFh"/>
    <property type="match status" value="2"/>
</dbReference>
<comment type="subcellular location">
    <subcellularLocation>
        <location evidence="1">Membrane</location>
        <topology evidence="1">Multi-pass membrane protein</topology>
    </subcellularLocation>
</comment>
<dbReference type="PANTHER" id="PTHR10037">
    <property type="entry name" value="VOLTAGE-GATED CATION CHANNEL CALCIUM AND SODIUM"/>
    <property type="match status" value="1"/>
</dbReference>
<evidence type="ECO:0000313" key="10">
    <source>
        <dbReference type="Proteomes" id="UP000601435"/>
    </source>
</evidence>
<evidence type="ECO:0000256" key="1">
    <source>
        <dbReference type="ARBA" id="ARBA00004141"/>
    </source>
</evidence>
<feature type="transmembrane region" description="Helical" evidence="7">
    <location>
        <begin position="224"/>
        <end position="244"/>
    </location>
</feature>
<dbReference type="InterPro" id="IPR027359">
    <property type="entry name" value="Volt_channel_dom_sf"/>
</dbReference>
<keyword evidence="10" id="KW-1185">Reference proteome</keyword>
<feature type="transmembrane region" description="Helical" evidence="7">
    <location>
        <begin position="422"/>
        <end position="446"/>
    </location>
</feature>
<keyword evidence="2 7" id="KW-0812">Transmembrane</keyword>
<dbReference type="Gene3D" id="1.20.120.350">
    <property type="entry name" value="Voltage-gated potassium channels. Chain C"/>
    <property type="match status" value="1"/>
</dbReference>
<dbReference type="InterPro" id="IPR011992">
    <property type="entry name" value="EF-hand-dom_pair"/>
</dbReference>
<feature type="region of interest" description="Disordered" evidence="6">
    <location>
        <begin position="83"/>
        <end position="138"/>
    </location>
</feature>
<dbReference type="PANTHER" id="PTHR10037:SF62">
    <property type="entry name" value="SODIUM CHANNEL PROTEIN 60E"/>
    <property type="match status" value="1"/>
</dbReference>
<dbReference type="Proteomes" id="UP000601435">
    <property type="component" value="Unassembled WGS sequence"/>
</dbReference>
<gene>
    <name evidence="9" type="primary">Scn11a</name>
    <name evidence="9" type="ORF">SNEC2469_LOCUS31604</name>
</gene>
<feature type="compositionally biased region" description="Polar residues" evidence="6">
    <location>
        <begin position="102"/>
        <end position="111"/>
    </location>
</feature>
<dbReference type="OrthoDB" id="2984333at2759"/>
<dbReference type="SUPFAM" id="SSF81324">
    <property type="entry name" value="Voltage-gated potassium channels"/>
    <property type="match status" value="1"/>
</dbReference>
<dbReference type="Pfam" id="PF00520">
    <property type="entry name" value="Ion_trans"/>
    <property type="match status" value="1"/>
</dbReference>
<comment type="caution">
    <text evidence="9">The sequence shown here is derived from an EMBL/GenBank/DDBJ whole genome shotgun (WGS) entry which is preliminary data.</text>
</comment>
<evidence type="ECO:0000256" key="6">
    <source>
        <dbReference type="SAM" id="MobiDB-lite"/>
    </source>
</evidence>
<dbReference type="GO" id="GO:0005248">
    <property type="term" value="F:voltage-gated sodium channel activity"/>
    <property type="evidence" value="ECO:0007669"/>
    <property type="project" value="TreeGrafter"/>
</dbReference>
<dbReference type="PROSITE" id="PS50222">
    <property type="entry name" value="EF_HAND_2"/>
    <property type="match status" value="2"/>
</dbReference>
<dbReference type="GO" id="GO:0005509">
    <property type="term" value="F:calcium ion binding"/>
    <property type="evidence" value="ECO:0007669"/>
    <property type="project" value="InterPro"/>
</dbReference>
<dbReference type="CDD" id="cd00051">
    <property type="entry name" value="EFh"/>
    <property type="match status" value="1"/>
</dbReference>
<evidence type="ECO:0000256" key="5">
    <source>
        <dbReference type="ARBA" id="ARBA00023136"/>
    </source>
</evidence>
<sequence length="606" mass="66865">MDEPAVESATDSDPTTVSVEMDKLRFFLDSEFAHQREMRERQDGLLAEIYDKVCQIQAKPLHLRPEPRTSLPSFDEERSIASLYSPGSLDGPRAGGRGRASTEGSVSSQMDDSAKDHSDGDSLQPDRQLAQKRKVRGSYRHSFVRKAQLKHEETAAAASLHLASLKTFKSLKAAPETGALRAIGQAVVTSSIFTGTITFLIFLNVVLLGVEVDMSANLGQDQVPLWFGTVNAIIVLIFVLEVFLKCLAYGLHEFWCGADSKWNIFDSCIIAVSVVETLIDLWAQMMAHSMATSTHLRLMRSLRLARALRGVRVVRLFRYVSALRTLVLCIVSTMASLVWTLVLLVLIFYTFGVILTQLVTDHCRDAAILNSGGDLNAVPSCDASLARYWQSVPHSMLTLFMSISGGVSWEDALRPLEAVSPLAVGLMVCYIVLTVLAVLNVVTGVFCNTAIESAHADKDVAAIKQIHKQAAQVQSLQNIFREMDTENCNVVSLQEFEEAMSQQKMASFLQSMGISTEDVWTLFMIMDADRSGLIDLEEFVSGCMKLCGPAKSLQFAMMSYENKLTRQAIKQLNVETADIRRGLARLEARAASPQREPVALKVVTQL</sequence>
<dbReference type="AlphaFoldDB" id="A0A813BRA5"/>
<keyword evidence="3" id="KW-0106">Calcium</keyword>
<dbReference type="InterPro" id="IPR043203">
    <property type="entry name" value="VGCC_Ca_Na"/>
</dbReference>
<dbReference type="Gene3D" id="1.10.238.10">
    <property type="entry name" value="EF-hand"/>
    <property type="match status" value="1"/>
</dbReference>
<dbReference type="GO" id="GO:0001518">
    <property type="term" value="C:voltage-gated sodium channel complex"/>
    <property type="evidence" value="ECO:0007669"/>
    <property type="project" value="TreeGrafter"/>
</dbReference>